<gene>
    <name evidence="7" type="ORF">DJ018_15235</name>
</gene>
<feature type="transmembrane region" description="Helical" evidence="5">
    <location>
        <begin position="204"/>
        <end position="230"/>
    </location>
</feature>
<keyword evidence="8" id="KW-1185">Reference proteome</keyword>
<dbReference type="OrthoDB" id="7158585at2"/>
<keyword evidence="3 5" id="KW-1133">Transmembrane helix</keyword>
<dbReference type="Proteomes" id="UP000249725">
    <property type="component" value="Unassembled WGS sequence"/>
</dbReference>
<comment type="caution">
    <text evidence="7">The sequence shown here is derived from an EMBL/GenBank/DDBJ whole genome shotgun (WGS) entry which is preliminary data.</text>
</comment>
<evidence type="ECO:0000256" key="2">
    <source>
        <dbReference type="ARBA" id="ARBA00022692"/>
    </source>
</evidence>
<evidence type="ECO:0000259" key="6">
    <source>
        <dbReference type="Pfam" id="PF00892"/>
    </source>
</evidence>
<dbReference type="PANTHER" id="PTHR32322:SF9">
    <property type="entry name" value="AMINO-ACID METABOLITE EFFLUX PUMP-RELATED"/>
    <property type="match status" value="1"/>
</dbReference>
<keyword evidence="4 5" id="KW-0472">Membrane</keyword>
<evidence type="ECO:0000256" key="4">
    <source>
        <dbReference type="ARBA" id="ARBA00023136"/>
    </source>
</evidence>
<comment type="subcellular location">
    <subcellularLocation>
        <location evidence="1">Membrane</location>
        <topology evidence="1">Multi-pass membrane protein</topology>
    </subcellularLocation>
</comment>
<dbReference type="InterPro" id="IPR000620">
    <property type="entry name" value="EamA_dom"/>
</dbReference>
<feature type="transmembrane region" description="Helical" evidence="5">
    <location>
        <begin position="89"/>
        <end position="111"/>
    </location>
</feature>
<accession>A0A328AEU3</accession>
<feature type="transmembrane region" description="Helical" evidence="5">
    <location>
        <begin position="118"/>
        <end position="134"/>
    </location>
</feature>
<evidence type="ECO:0000313" key="8">
    <source>
        <dbReference type="Proteomes" id="UP000249725"/>
    </source>
</evidence>
<dbReference type="SUPFAM" id="SSF103481">
    <property type="entry name" value="Multidrug resistance efflux transporter EmrE"/>
    <property type="match status" value="2"/>
</dbReference>
<sequence length="298" mass="32238">MSLRDFGLLVLVCLIWAANNVMSKYVVGPMGVPPLFYATVRFALVTVLIFPWLFQPMPRPRWRLIVIALLMGVGNFAMLFVGLKTATPSSAAVVLQVGVPITTLLSVLVLGEKIGWRRGLGIGLTFAGALAVMWDPHGFRITPGLVYVALSALFSSIAAILMKQMEGVKPLQYQAWVGFASVWPLAALSFFIEPGQVEAGLAAGWPFVAAVLFSAVVVSIGSHSLYYVLVRRYEANLISPLTLMTPLGTIAGGVLFMHDPFDLRMAFGAAAALAGVLVIALRRNQVMPLFMALWSRSQ</sequence>
<feature type="transmembrane region" description="Helical" evidence="5">
    <location>
        <begin position="237"/>
        <end position="257"/>
    </location>
</feature>
<protein>
    <submittedName>
        <fullName evidence="7">EamA/RhaT family transporter</fullName>
    </submittedName>
</protein>
<keyword evidence="2 5" id="KW-0812">Transmembrane</keyword>
<feature type="transmembrane region" description="Helical" evidence="5">
    <location>
        <begin position="33"/>
        <end position="52"/>
    </location>
</feature>
<dbReference type="RefSeq" id="WP_111515833.1">
    <property type="nucleotide sequence ID" value="NZ_QFYR01000004.1"/>
</dbReference>
<dbReference type="InterPro" id="IPR050638">
    <property type="entry name" value="AA-Vitamin_Transporters"/>
</dbReference>
<dbReference type="AlphaFoldDB" id="A0A328AEU3"/>
<reference evidence="8" key="1">
    <citation type="submission" date="2018-05" db="EMBL/GenBank/DDBJ databases">
        <authorList>
            <person name="Li X."/>
        </authorList>
    </citation>
    <scope>NUCLEOTIDE SEQUENCE [LARGE SCALE GENOMIC DNA]</scope>
    <source>
        <strain evidence="8">YIM 73061</strain>
    </source>
</reference>
<proteinExistence type="predicted"/>
<feature type="domain" description="EamA" evidence="6">
    <location>
        <begin position="8"/>
        <end position="133"/>
    </location>
</feature>
<evidence type="ECO:0000256" key="5">
    <source>
        <dbReference type="SAM" id="Phobius"/>
    </source>
</evidence>
<feature type="domain" description="EamA" evidence="6">
    <location>
        <begin position="143"/>
        <end position="280"/>
    </location>
</feature>
<organism evidence="7 8">
    <name type="scientific">Phenylobacterium deserti</name>
    <dbReference type="NCBI Taxonomy" id="1914756"/>
    <lineage>
        <taxon>Bacteria</taxon>
        <taxon>Pseudomonadati</taxon>
        <taxon>Pseudomonadota</taxon>
        <taxon>Alphaproteobacteria</taxon>
        <taxon>Caulobacterales</taxon>
        <taxon>Caulobacteraceae</taxon>
        <taxon>Phenylobacterium</taxon>
    </lineage>
</organism>
<evidence type="ECO:0000256" key="3">
    <source>
        <dbReference type="ARBA" id="ARBA00022989"/>
    </source>
</evidence>
<feature type="transmembrane region" description="Helical" evidence="5">
    <location>
        <begin position="64"/>
        <end position="83"/>
    </location>
</feature>
<dbReference type="InterPro" id="IPR037185">
    <property type="entry name" value="EmrE-like"/>
</dbReference>
<feature type="transmembrane region" description="Helical" evidence="5">
    <location>
        <begin position="140"/>
        <end position="161"/>
    </location>
</feature>
<dbReference type="GO" id="GO:0016020">
    <property type="term" value="C:membrane"/>
    <property type="evidence" value="ECO:0007669"/>
    <property type="project" value="UniProtKB-SubCell"/>
</dbReference>
<feature type="transmembrane region" description="Helical" evidence="5">
    <location>
        <begin position="173"/>
        <end position="192"/>
    </location>
</feature>
<evidence type="ECO:0000313" key="7">
    <source>
        <dbReference type="EMBL" id="RAK51298.1"/>
    </source>
</evidence>
<name>A0A328AEU3_9CAUL</name>
<evidence type="ECO:0000256" key="1">
    <source>
        <dbReference type="ARBA" id="ARBA00004141"/>
    </source>
</evidence>
<dbReference type="PANTHER" id="PTHR32322">
    <property type="entry name" value="INNER MEMBRANE TRANSPORTER"/>
    <property type="match status" value="1"/>
</dbReference>
<dbReference type="EMBL" id="QFYR01000004">
    <property type="protein sequence ID" value="RAK51298.1"/>
    <property type="molecule type" value="Genomic_DNA"/>
</dbReference>
<feature type="transmembrane region" description="Helical" evidence="5">
    <location>
        <begin position="263"/>
        <end position="281"/>
    </location>
</feature>
<dbReference type="Pfam" id="PF00892">
    <property type="entry name" value="EamA"/>
    <property type="match status" value="2"/>
</dbReference>
<dbReference type="Gene3D" id="1.10.3730.20">
    <property type="match status" value="1"/>
</dbReference>